<keyword evidence="7 9" id="KW-0472">Membrane</keyword>
<feature type="transmembrane region" description="Helical" evidence="9">
    <location>
        <begin position="352"/>
        <end position="370"/>
    </location>
</feature>
<organism evidence="11 12">
    <name type="scientific">Sphagnum troendelagicum</name>
    <dbReference type="NCBI Taxonomy" id="128251"/>
    <lineage>
        <taxon>Eukaryota</taxon>
        <taxon>Viridiplantae</taxon>
        <taxon>Streptophyta</taxon>
        <taxon>Embryophyta</taxon>
        <taxon>Bryophyta</taxon>
        <taxon>Sphagnophytina</taxon>
        <taxon>Sphagnopsida</taxon>
        <taxon>Sphagnales</taxon>
        <taxon>Sphagnaceae</taxon>
        <taxon>Sphagnum</taxon>
    </lineage>
</organism>
<dbReference type="InterPro" id="IPR004738">
    <property type="entry name" value="Phos_permease"/>
</dbReference>
<protein>
    <recommendedName>
        <fullName evidence="10">Major facilitator superfamily (MFS) profile domain-containing protein</fullName>
    </recommendedName>
</protein>
<name>A0ABP0TNG7_9BRYO</name>
<keyword evidence="6 9" id="KW-1133">Transmembrane helix</keyword>
<dbReference type="PANTHER" id="PTHR24064">
    <property type="entry name" value="SOLUTE CARRIER FAMILY 22 MEMBER"/>
    <property type="match status" value="1"/>
</dbReference>
<dbReference type="InterPro" id="IPR005828">
    <property type="entry name" value="MFS_sugar_transport-like"/>
</dbReference>
<keyword evidence="5" id="KW-0769">Symport</keyword>
<evidence type="ECO:0000256" key="9">
    <source>
        <dbReference type="SAM" id="Phobius"/>
    </source>
</evidence>
<keyword evidence="2" id="KW-0813">Transport</keyword>
<feature type="transmembrane region" description="Helical" evidence="9">
    <location>
        <begin position="128"/>
        <end position="146"/>
    </location>
</feature>
<dbReference type="Proteomes" id="UP001497512">
    <property type="component" value="Chromosome 13"/>
</dbReference>
<sequence length="543" mass="59228">MAIGTSGTFEVLGALDRAKTQWYHFTTIIIAGMGFFTDAYDLFCISTITKLLGRLYYFDPNSAKPGALPPNVSAAVNGVALCGTLCGQLFFGWLGDKVGRKRVYGWTLLLMIVTSIASGLSFGHSAKGVMSTLCFFRFWLGFGIGGDYPLSATIMSEYANQSTRGAFIAAVFAMQGFGILTGAIVSIVVSASFKAAYPAHSYQADHVGSTPPQADYVWRIIFMFGALPAAATFYFRMQMPETARYTALVAKNNKQAAQDMGKVLQLDFSDVFESSAVTAGKTHYEYGLFSREFARRHGLQLLGTTTTWFLLDIAFYSQNLFQKDVFTAIGWLPAAKTMSGLQEVFKISRAQALIALCSTVPGYWFTVAFIDILGRWIIQLGGFFFMTLFMFILSLDYYNLRGQPCSYNTSKYCGGNHIAFVVLYALTFFFANFGPNATTFIIPAELFPARLRTTCHGISAAAGKAGAIVGAFGFLYAAQGRHAGEPDSGYNTGIGVKDALLVLACVNAAGFFFTFLLPETACRSLEELSGEFEQENKKIVSSE</sequence>
<keyword evidence="12" id="KW-1185">Reference proteome</keyword>
<evidence type="ECO:0000256" key="3">
    <source>
        <dbReference type="ARBA" id="ARBA00022592"/>
    </source>
</evidence>
<feature type="transmembrane region" description="Helical" evidence="9">
    <location>
        <begin position="167"/>
        <end position="196"/>
    </location>
</feature>
<proteinExistence type="inferred from homology"/>
<dbReference type="InterPro" id="IPR020846">
    <property type="entry name" value="MFS_dom"/>
</dbReference>
<evidence type="ECO:0000256" key="5">
    <source>
        <dbReference type="ARBA" id="ARBA00022847"/>
    </source>
</evidence>
<gene>
    <name evidence="11" type="ORF">CSSPTR1EN2_LOCUS5676</name>
</gene>
<dbReference type="Gene3D" id="1.20.1250.20">
    <property type="entry name" value="MFS general substrate transporter like domains"/>
    <property type="match status" value="1"/>
</dbReference>
<feature type="transmembrane region" description="Helical" evidence="9">
    <location>
        <begin position="376"/>
        <end position="398"/>
    </location>
</feature>
<dbReference type="Pfam" id="PF00083">
    <property type="entry name" value="Sugar_tr"/>
    <property type="match status" value="1"/>
</dbReference>
<feature type="transmembrane region" description="Helical" evidence="9">
    <location>
        <begin position="457"/>
        <end position="478"/>
    </location>
</feature>
<accession>A0ABP0TNG7</accession>
<dbReference type="SUPFAM" id="SSF103473">
    <property type="entry name" value="MFS general substrate transporter"/>
    <property type="match status" value="1"/>
</dbReference>
<feature type="transmembrane region" description="Helical" evidence="9">
    <location>
        <begin position="72"/>
        <end position="91"/>
    </location>
</feature>
<comment type="subcellular location">
    <subcellularLocation>
        <location evidence="1">Membrane</location>
        <topology evidence="1">Multi-pass membrane protein</topology>
    </subcellularLocation>
</comment>
<evidence type="ECO:0000259" key="10">
    <source>
        <dbReference type="PROSITE" id="PS50850"/>
    </source>
</evidence>
<comment type="similarity">
    <text evidence="8">Belongs to the major facilitator superfamily. Phosphate:H(+) symporter (TC 2.A.1.9) family.</text>
</comment>
<dbReference type="InterPro" id="IPR036259">
    <property type="entry name" value="MFS_trans_sf"/>
</dbReference>
<reference evidence="11" key="1">
    <citation type="submission" date="2024-02" db="EMBL/GenBank/DDBJ databases">
        <authorList>
            <consortium name="ELIXIR-Norway"/>
            <consortium name="Elixir Norway"/>
        </authorList>
    </citation>
    <scope>NUCLEOTIDE SEQUENCE</scope>
</reference>
<dbReference type="EMBL" id="OZ019905">
    <property type="protein sequence ID" value="CAK9200976.1"/>
    <property type="molecule type" value="Genomic_DNA"/>
</dbReference>
<keyword evidence="4 9" id="KW-0812">Transmembrane</keyword>
<keyword evidence="3" id="KW-0592">Phosphate transport</keyword>
<evidence type="ECO:0000256" key="6">
    <source>
        <dbReference type="ARBA" id="ARBA00022989"/>
    </source>
</evidence>
<evidence type="ECO:0000313" key="11">
    <source>
        <dbReference type="EMBL" id="CAK9200976.1"/>
    </source>
</evidence>
<dbReference type="PROSITE" id="PS50850">
    <property type="entry name" value="MFS"/>
    <property type="match status" value="1"/>
</dbReference>
<feature type="transmembrane region" description="Helical" evidence="9">
    <location>
        <begin position="499"/>
        <end position="517"/>
    </location>
</feature>
<feature type="transmembrane region" description="Helical" evidence="9">
    <location>
        <begin position="418"/>
        <end position="437"/>
    </location>
</feature>
<evidence type="ECO:0000256" key="1">
    <source>
        <dbReference type="ARBA" id="ARBA00004141"/>
    </source>
</evidence>
<dbReference type="CDD" id="cd17364">
    <property type="entry name" value="MFS_PhT"/>
    <property type="match status" value="1"/>
</dbReference>
<dbReference type="NCBIfam" id="TIGR00887">
    <property type="entry name" value="2A0109"/>
    <property type="match status" value="1"/>
</dbReference>
<feature type="transmembrane region" description="Helical" evidence="9">
    <location>
        <begin position="216"/>
        <end position="235"/>
    </location>
</feature>
<evidence type="ECO:0000256" key="7">
    <source>
        <dbReference type="ARBA" id="ARBA00023136"/>
    </source>
</evidence>
<evidence type="ECO:0000256" key="8">
    <source>
        <dbReference type="ARBA" id="ARBA00044504"/>
    </source>
</evidence>
<feature type="transmembrane region" description="Helical" evidence="9">
    <location>
        <begin position="103"/>
        <end position="122"/>
    </location>
</feature>
<feature type="transmembrane region" description="Helical" evidence="9">
    <location>
        <begin position="25"/>
        <end position="52"/>
    </location>
</feature>
<evidence type="ECO:0000256" key="4">
    <source>
        <dbReference type="ARBA" id="ARBA00022692"/>
    </source>
</evidence>
<evidence type="ECO:0000313" key="12">
    <source>
        <dbReference type="Proteomes" id="UP001497512"/>
    </source>
</evidence>
<evidence type="ECO:0000256" key="2">
    <source>
        <dbReference type="ARBA" id="ARBA00022448"/>
    </source>
</evidence>
<feature type="domain" description="Major facilitator superfamily (MFS) profile" evidence="10">
    <location>
        <begin position="27"/>
        <end position="522"/>
    </location>
</feature>